<sequence length="174" mass="20038">MASTPDLPIQHERDTIFKSYDKNSKLVDMWFRFLVTINVIDKSLRVVEGLEAKLFRSSFGRGKEQKTSQSIQVKVVRALFHLLALNLADDTQVYFASRGVNYSRVVMPESLGGPLTPNLQLQVPVHDISYTLRQARFYHSPLPNQILTIQALQRMQWQVSKASDIFQNWFKILA</sequence>
<reference evidence="1" key="1">
    <citation type="journal article" date="2020" name="New Phytol.">
        <title>Comparative genomics reveals dynamic genome evolution in host specialist ectomycorrhizal fungi.</title>
        <authorList>
            <person name="Lofgren L.A."/>
            <person name="Nguyen N.H."/>
            <person name="Vilgalys R."/>
            <person name="Ruytinx J."/>
            <person name="Liao H.L."/>
            <person name="Branco S."/>
            <person name="Kuo A."/>
            <person name="LaButti K."/>
            <person name="Lipzen A."/>
            <person name="Andreopoulos W."/>
            <person name="Pangilinan J."/>
            <person name="Riley R."/>
            <person name="Hundley H."/>
            <person name="Na H."/>
            <person name="Barry K."/>
            <person name="Grigoriev I.V."/>
            <person name="Stajich J.E."/>
            <person name="Kennedy P.G."/>
        </authorList>
    </citation>
    <scope>NUCLEOTIDE SEQUENCE</scope>
    <source>
        <strain evidence="1">MN1</strain>
    </source>
</reference>
<name>A0A9P7E9J8_9AGAM</name>
<dbReference type="RefSeq" id="XP_041191855.1">
    <property type="nucleotide sequence ID" value="XM_041333024.1"/>
</dbReference>
<protein>
    <submittedName>
        <fullName evidence="1">Uncharacterized protein</fullName>
    </submittedName>
</protein>
<organism evidence="1 2">
    <name type="scientific">Suillus subaureus</name>
    <dbReference type="NCBI Taxonomy" id="48587"/>
    <lineage>
        <taxon>Eukaryota</taxon>
        <taxon>Fungi</taxon>
        <taxon>Dikarya</taxon>
        <taxon>Basidiomycota</taxon>
        <taxon>Agaricomycotina</taxon>
        <taxon>Agaricomycetes</taxon>
        <taxon>Agaricomycetidae</taxon>
        <taxon>Boletales</taxon>
        <taxon>Suillineae</taxon>
        <taxon>Suillaceae</taxon>
        <taxon>Suillus</taxon>
    </lineage>
</organism>
<evidence type="ECO:0000313" key="2">
    <source>
        <dbReference type="Proteomes" id="UP000807769"/>
    </source>
</evidence>
<dbReference type="AlphaFoldDB" id="A0A9P7E9J8"/>
<evidence type="ECO:0000313" key="1">
    <source>
        <dbReference type="EMBL" id="KAG1814394.1"/>
    </source>
</evidence>
<gene>
    <name evidence="1" type="ORF">BJ212DRAFT_1300684</name>
</gene>
<dbReference type="GeneID" id="64627041"/>
<dbReference type="Proteomes" id="UP000807769">
    <property type="component" value="Unassembled WGS sequence"/>
</dbReference>
<accession>A0A9P7E9J8</accession>
<proteinExistence type="predicted"/>
<dbReference type="EMBL" id="JABBWG010000021">
    <property type="protein sequence ID" value="KAG1814394.1"/>
    <property type="molecule type" value="Genomic_DNA"/>
</dbReference>
<comment type="caution">
    <text evidence="1">The sequence shown here is derived from an EMBL/GenBank/DDBJ whole genome shotgun (WGS) entry which is preliminary data.</text>
</comment>
<keyword evidence="2" id="KW-1185">Reference proteome</keyword>